<dbReference type="EMBL" id="JARKIE010000296">
    <property type="protein sequence ID" value="KAJ7656683.1"/>
    <property type="molecule type" value="Genomic_DNA"/>
</dbReference>
<sequence length="168" mass="18323">MSSTESTLIDWTKSHITNLYAPHAENSGTDEAVQLQTDLDAAFAPDAEIRLNHTLVDREKLKAFVASRRAGKVSTEVECKPEDLIEAPVEEGNAEAGSIVAGKVTLIRTHKWRIRAAPAKTSTVILFSAKIMQKPSPQIVQLFQTSVDKPVQIVLPTVRHAEVDASAL</sequence>
<evidence type="ECO:0000313" key="1">
    <source>
        <dbReference type="EMBL" id="KAJ7656683.1"/>
    </source>
</evidence>
<organism evidence="1 2">
    <name type="scientific">Mycena rosella</name>
    <name type="common">Pink bonnet</name>
    <name type="synonym">Agaricus rosellus</name>
    <dbReference type="NCBI Taxonomy" id="1033263"/>
    <lineage>
        <taxon>Eukaryota</taxon>
        <taxon>Fungi</taxon>
        <taxon>Dikarya</taxon>
        <taxon>Basidiomycota</taxon>
        <taxon>Agaricomycotina</taxon>
        <taxon>Agaricomycetes</taxon>
        <taxon>Agaricomycetidae</taxon>
        <taxon>Agaricales</taxon>
        <taxon>Marasmiineae</taxon>
        <taxon>Mycenaceae</taxon>
        <taxon>Mycena</taxon>
    </lineage>
</organism>
<protein>
    <submittedName>
        <fullName evidence="1">Uncharacterized protein</fullName>
    </submittedName>
</protein>
<name>A0AAD7G138_MYCRO</name>
<comment type="caution">
    <text evidence="1">The sequence shown here is derived from an EMBL/GenBank/DDBJ whole genome shotgun (WGS) entry which is preliminary data.</text>
</comment>
<keyword evidence="2" id="KW-1185">Reference proteome</keyword>
<proteinExistence type="predicted"/>
<reference evidence="1" key="1">
    <citation type="submission" date="2023-03" db="EMBL/GenBank/DDBJ databases">
        <title>Massive genome expansion in bonnet fungi (Mycena s.s.) driven by repeated elements and novel gene families across ecological guilds.</title>
        <authorList>
            <consortium name="Lawrence Berkeley National Laboratory"/>
            <person name="Harder C.B."/>
            <person name="Miyauchi S."/>
            <person name="Viragh M."/>
            <person name="Kuo A."/>
            <person name="Thoen E."/>
            <person name="Andreopoulos B."/>
            <person name="Lu D."/>
            <person name="Skrede I."/>
            <person name="Drula E."/>
            <person name="Henrissat B."/>
            <person name="Morin E."/>
            <person name="Kohler A."/>
            <person name="Barry K."/>
            <person name="LaButti K."/>
            <person name="Morin E."/>
            <person name="Salamov A."/>
            <person name="Lipzen A."/>
            <person name="Mereny Z."/>
            <person name="Hegedus B."/>
            <person name="Baldrian P."/>
            <person name="Stursova M."/>
            <person name="Weitz H."/>
            <person name="Taylor A."/>
            <person name="Grigoriev I.V."/>
            <person name="Nagy L.G."/>
            <person name="Martin F."/>
            <person name="Kauserud H."/>
        </authorList>
    </citation>
    <scope>NUCLEOTIDE SEQUENCE</scope>
    <source>
        <strain evidence="1">CBHHK067</strain>
    </source>
</reference>
<accession>A0AAD7G138</accession>
<gene>
    <name evidence="1" type="ORF">B0H17DRAFT_1098129</name>
</gene>
<evidence type="ECO:0000313" key="2">
    <source>
        <dbReference type="Proteomes" id="UP001221757"/>
    </source>
</evidence>
<dbReference type="AlphaFoldDB" id="A0AAD7G138"/>
<dbReference type="Proteomes" id="UP001221757">
    <property type="component" value="Unassembled WGS sequence"/>
</dbReference>